<dbReference type="STRING" id="1122155.SAMN02745158_04077"/>
<dbReference type="EMBL" id="FQVI01000037">
    <property type="protein sequence ID" value="SHF52239.1"/>
    <property type="molecule type" value="Genomic_DNA"/>
</dbReference>
<dbReference type="AlphaFoldDB" id="A0A1M5CBZ3"/>
<proteinExistence type="predicted"/>
<dbReference type="Proteomes" id="UP000184245">
    <property type="component" value="Unassembled WGS sequence"/>
</dbReference>
<gene>
    <name evidence="2" type="ORF">SAMN02745158_04077</name>
</gene>
<evidence type="ECO:0000313" key="3">
    <source>
        <dbReference type="Proteomes" id="UP000184245"/>
    </source>
</evidence>
<sequence>MITTINMTNNQDELERFRDMEDLRQFCTQYGCDGIEYMRIPGEADIPKDMIQGVHLSSFQNWMDLWLGNKKRLLEEFGSMEIVEQFYGGTSPGSLIEKFTKELDYAQEIGAKYVVFHVCEVKIKEAFTYKFDYSDQQVIIEAARIINHLLDGKKYTFDFLMENLWWPGLNFLDPAMPRLLLDSVNYKNKGFMLDTGHLLNTNLNLKNQDEAVAYINEILDRNEGISTYIKGIHLHQSITGEFVKSSRNHIPKLKEDYWERWCQIFEYIFQVDRHQPFTGKGLSRLIERISPQYLTHELITRNRQEQEAFLRLQTDALRDSH</sequence>
<evidence type="ECO:0000259" key="1">
    <source>
        <dbReference type="Pfam" id="PF01261"/>
    </source>
</evidence>
<accession>A0A1M5CBZ3</accession>
<dbReference type="Gene3D" id="3.20.20.150">
    <property type="entry name" value="Divalent-metal-dependent TIM barrel enzymes"/>
    <property type="match status" value="1"/>
</dbReference>
<organism evidence="2 3">
    <name type="scientific">Lactonifactor longoviformis DSM 17459</name>
    <dbReference type="NCBI Taxonomy" id="1122155"/>
    <lineage>
        <taxon>Bacteria</taxon>
        <taxon>Bacillati</taxon>
        <taxon>Bacillota</taxon>
        <taxon>Clostridia</taxon>
        <taxon>Eubacteriales</taxon>
        <taxon>Clostridiaceae</taxon>
        <taxon>Lactonifactor</taxon>
    </lineage>
</organism>
<dbReference type="SUPFAM" id="SSF51658">
    <property type="entry name" value="Xylose isomerase-like"/>
    <property type="match status" value="1"/>
</dbReference>
<protein>
    <submittedName>
        <fullName evidence="2">Xylose isomerase-like TIM barrel</fullName>
    </submittedName>
</protein>
<dbReference type="Pfam" id="PF01261">
    <property type="entry name" value="AP_endonuc_2"/>
    <property type="match status" value="1"/>
</dbReference>
<dbReference type="OrthoDB" id="6253202at2"/>
<keyword evidence="2" id="KW-0413">Isomerase</keyword>
<dbReference type="InterPro" id="IPR036237">
    <property type="entry name" value="Xyl_isomerase-like_sf"/>
</dbReference>
<reference evidence="2 3" key="1">
    <citation type="submission" date="2016-11" db="EMBL/GenBank/DDBJ databases">
        <authorList>
            <person name="Jaros S."/>
            <person name="Januszkiewicz K."/>
            <person name="Wedrychowicz H."/>
        </authorList>
    </citation>
    <scope>NUCLEOTIDE SEQUENCE [LARGE SCALE GENOMIC DNA]</scope>
    <source>
        <strain evidence="2 3">DSM 17459</strain>
    </source>
</reference>
<dbReference type="InterPro" id="IPR013022">
    <property type="entry name" value="Xyl_isomerase-like_TIM-brl"/>
</dbReference>
<evidence type="ECO:0000313" key="2">
    <source>
        <dbReference type="EMBL" id="SHF52239.1"/>
    </source>
</evidence>
<name>A0A1M5CBZ3_9CLOT</name>
<keyword evidence="3" id="KW-1185">Reference proteome</keyword>
<dbReference type="GO" id="GO:0016853">
    <property type="term" value="F:isomerase activity"/>
    <property type="evidence" value="ECO:0007669"/>
    <property type="project" value="UniProtKB-KW"/>
</dbReference>
<feature type="domain" description="Xylose isomerase-like TIM barrel" evidence="1">
    <location>
        <begin position="58"/>
        <end position="276"/>
    </location>
</feature>